<sequence length="116" mass="12990">MNDAIEVTRLALTMARLEQQNLAERIAKFQTGVHSVEQYNFSPLLSRLQQASPEQRAVIARQLTDVDNQRHTVVEEAQLDELVARSTMVSGKFNSLVEGLNRQLGLMSLVLNGGKR</sequence>
<dbReference type="RefSeq" id="WP_127699349.1">
    <property type="nucleotide sequence ID" value="NZ_SACS01000012.1"/>
</dbReference>
<dbReference type="AlphaFoldDB" id="A0A437QRB1"/>
<protein>
    <submittedName>
        <fullName evidence="1">Uncharacterized protein</fullName>
    </submittedName>
</protein>
<dbReference type="EMBL" id="SACS01000012">
    <property type="protein sequence ID" value="RVU37053.1"/>
    <property type="molecule type" value="Genomic_DNA"/>
</dbReference>
<keyword evidence="2" id="KW-1185">Reference proteome</keyword>
<comment type="caution">
    <text evidence="1">The sequence shown here is derived from an EMBL/GenBank/DDBJ whole genome shotgun (WGS) entry which is preliminary data.</text>
</comment>
<organism evidence="1 2">
    <name type="scientific">Rheinheimera riviphila</name>
    <dbReference type="NCBI Taxonomy" id="1834037"/>
    <lineage>
        <taxon>Bacteria</taxon>
        <taxon>Pseudomonadati</taxon>
        <taxon>Pseudomonadota</taxon>
        <taxon>Gammaproteobacteria</taxon>
        <taxon>Chromatiales</taxon>
        <taxon>Chromatiaceae</taxon>
        <taxon>Rheinheimera</taxon>
    </lineage>
</organism>
<dbReference type="Proteomes" id="UP000283077">
    <property type="component" value="Unassembled WGS sequence"/>
</dbReference>
<name>A0A437QRB1_9GAMM</name>
<evidence type="ECO:0000313" key="2">
    <source>
        <dbReference type="Proteomes" id="UP000283077"/>
    </source>
</evidence>
<proteinExistence type="predicted"/>
<evidence type="ECO:0000313" key="1">
    <source>
        <dbReference type="EMBL" id="RVU37053.1"/>
    </source>
</evidence>
<reference evidence="1 2" key="1">
    <citation type="submission" date="2019-01" db="EMBL/GenBank/DDBJ databases">
        <authorList>
            <person name="Chen W.-M."/>
        </authorList>
    </citation>
    <scope>NUCLEOTIDE SEQUENCE [LARGE SCALE GENOMIC DNA]</scope>
    <source>
        <strain evidence="1 2">KYPC3</strain>
    </source>
</reference>
<accession>A0A437QRB1</accession>
<gene>
    <name evidence="1" type="ORF">EOE67_12140</name>
</gene>